<accession>A0A4R6K0H1</accession>
<dbReference type="Proteomes" id="UP000294901">
    <property type="component" value="Unassembled WGS sequence"/>
</dbReference>
<comment type="caution">
    <text evidence="3">The sequence shown here is derived from an EMBL/GenBank/DDBJ whole genome shotgun (WGS) entry which is preliminary data.</text>
</comment>
<keyword evidence="4" id="KW-1185">Reference proteome</keyword>
<gene>
    <name evidence="3" type="ORF">C8E87_6332</name>
</gene>
<feature type="compositionally biased region" description="Gly residues" evidence="1">
    <location>
        <begin position="90"/>
        <end position="118"/>
    </location>
</feature>
<dbReference type="AlphaFoldDB" id="A0A4R6K0H1"/>
<name>A0A4R6K0H1_9ACTN</name>
<evidence type="ECO:0008006" key="5">
    <source>
        <dbReference type="Google" id="ProtNLM"/>
    </source>
</evidence>
<dbReference type="EMBL" id="SNWR01000001">
    <property type="protein sequence ID" value="TDO42559.1"/>
    <property type="molecule type" value="Genomic_DNA"/>
</dbReference>
<reference evidence="3 4" key="1">
    <citation type="submission" date="2019-03" db="EMBL/GenBank/DDBJ databases">
        <title>Sequencing the genomes of 1000 actinobacteria strains.</title>
        <authorList>
            <person name="Klenk H.-P."/>
        </authorList>
    </citation>
    <scope>NUCLEOTIDE SEQUENCE [LARGE SCALE GENOMIC DNA]</scope>
    <source>
        <strain evidence="3 4">DSM 43805</strain>
    </source>
</reference>
<keyword evidence="2" id="KW-0472">Membrane</keyword>
<evidence type="ECO:0000256" key="1">
    <source>
        <dbReference type="SAM" id="MobiDB-lite"/>
    </source>
</evidence>
<evidence type="ECO:0000256" key="2">
    <source>
        <dbReference type="SAM" id="Phobius"/>
    </source>
</evidence>
<feature type="compositionally biased region" description="Low complexity" evidence="1">
    <location>
        <begin position="183"/>
        <end position="196"/>
    </location>
</feature>
<sequence length="196" mass="18840">MTSSNDDTAVIEIVPAGPRDDDLAAELARAAPRRWWNRGTVVLGAIVLVVGGFAGGLQAQKQWGTAATPAAGRAFGGQNPGGSAAAGGMPDFGGGQARGGQAQGGQAQGGTAQGGTAPGGTAAAAATGKVKLVNGTTIYVETADGQVVTVKTDSRTSVSTATKGKVSDVKAGQSVTIQGSAGSDGTVTATSVTAAG</sequence>
<feature type="transmembrane region" description="Helical" evidence="2">
    <location>
        <begin position="35"/>
        <end position="57"/>
    </location>
</feature>
<proteinExistence type="predicted"/>
<keyword evidence="2" id="KW-1133">Transmembrane helix</keyword>
<evidence type="ECO:0000313" key="4">
    <source>
        <dbReference type="Proteomes" id="UP000294901"/>
    </source>
</evidence>
<evidence type="ECO:0000313" key="3">
    <source>
        <dbReference type="EMBL" id="TDO42559.1"/>
    </source>
</evidence>
<keyword evidence="2" id="KW-0812">Transmembrane</keyword>
<feature type="region of interest" description="Disordered" evidence="1">
    <location>
        <begin position="71"/>
        <end position="121"/>
    </location>
</feature>
<dbReference type="RefSeq" id="WP_133876433.1">
    <property type="nucleotide sequence ID" value="NZ_BOMD01000088.1"/>
</dbReference>
<dbReference type="OrthoDB" id="3297871at2"/>
<feature type="region of interest" description="Disordered" evidence="1">
    <location>
        <begin position="177"/>
        <end position="196"/>
    </location>
</feature>
<protein>
    <recommendedName>
        <fullName evidence="5">DUF5666 domain-containing protein</fullName>
    </recommendedName>
</protein>
<organism evidence="3 4">
    <name type="scientific">Paractinoplanes brasiliensis</name>
    <dbReference type="NCBI Taxonomy" id="52695"/>
    <lineage>
        <taxon>Bacteria</taxon>
        <taxon>Bacillati</taxon>
        <taxon>Actinomycetota</taxon>
        <taxon>Actinomycetes</taxon>
        <taxon>Micromonosporales</taxon>
        <taxon>Micromonosporaceae</taxon>
        <taxon>Paractinoplanes</taxon>
    </lineage>
</organism>